<feature type="chain" id="PRO_5036042914" evidence="2">
    <location>
        <begin position="26"/>
        <end position="96"/>
    </location>
</feature>
<dbReference type="Proteomes" id="UP000006727">
    <property type="component" value="Chromosome 12"/>
</dbReference>
<reference evidence="3 5" key="2">
    <citation type="journal article" date="2018" name="Plant J.">
        <title>The Physcomitrella patens chromosome-scale assembly reveals moss genome structure and evolution.</title>
        <authorList>
            <person name="Lang D."/>
            <person name="Ullrich K.K."/>
            <person name="Murat F."/>
            <person name="Fuchs J."/>
            <person name="Jenkins J."/>
            <person name="Haas F.B."/>
            <person name="Piednoel M."/>
            <person name="Gundlach H."/>
            <person name="Van Bel M."/>
            <person name="Meyberg R."/>
            <person name="Vives C."/>
            <person name="Morata J."/>
            <person name="Symeonidi A."/>
            <person name="Hiss M."/>
            <person name="Muchero W."/>
            <person name="Kamisugi Y."/>
            <person name="Saleh O."/>
            <person name="Blanc G."/>
            <person name="Decker E.L."/>
            <person name="van Gessel N."/>
            <person name="Grimwood J."/>
            <person name="Hayes R.D."/>
            <person name="Graham S.W."/>
            <person name="Gunter L.E."/>
            <person name="McDaniel S.F."/>
            <person name="Hoernstein S.N.W."/>
            <person name="Larsson A."/>
            <person name="Li F.W."/>
            <person name="Perroud P.F."/>
            <person name="Phillips J."/>
            <person name="Ranjan P."/>
            <person name="Rokshar D.S."/>
            <person name="Rothfels C.J."/>
            <person name="Schneider L."/>
            <person name="Shu S."/>
            <person name="Stevenson D.W."/>
            <person name="Thummler F."/>
            <person name="Tillich M."/>
            <person name="Villarreal Aguilar J.C."/>
            <person name="Widiez T."/>
            <person name="Wong G.K."/>
            <person name="Wymore A."/>
            <person name="Zhang Y."/>
            <person name="Zimmer A.D."/>
            <person name="Quatrano R.S."/>
            <person name="Mayer K.F.X."/>
            <person name="Goodstein D."/>
            <person name="Casacuberta J.M."/>
            <person name="Vandepoele K."/>
            <person name="Reski R."/>
            <person name="Cuming A.C."/>
            <person name="Tuskan G.A."/>
            <person name="Maumus F."/>
            <person name="Salse J."/>
            <person name="Schmutz J."/>
            <person name="Rensing S.A."/>
        </authorList>
    </citation>
    <scope>NUCLEOTIDE SEQUENCE [LARGE SCALE GENOMIC DNA]</scope>
    <source>
        <strain evidence="4 5">cv. Gransden 2004</strain>
    </source>
</reference>
<reference evidence="4" key="3">
    <citation type="submission" date="2020-12" db="UniProtKB">
        <authorList>
            <consortium name="EnsemblPlants"/>
        </authorList>
    </citation>
    <scope>IDENTIFICATION</scope>
</reference>
<reference evidence="3 5" key="1">
    <citation type="journal article" date="2008" name="Science">
        <title>The Physcomitrella genome reveals evolutionary insights into the conquest of land by plants.</title>
        <authorList>
            <person name="Rensing S."/>
            <person name="Lang D."/>
            <person name="Zimmer A."/>
            <person name="Terry A."/>
            <person name="Salamov A."/>
            <person name="Shapiro H."/>
            <person name="Nishiyama T."/>
            <person name="Perroud P.-F."/>
            <person name="Lindquist E."/>
            <person name="Kamisugi Y."/>
            <person name="Tanahashi T."/>
            <person name="Sakakibara K."/>
            <person name="Fujita T."/>
            <person name="Oishi K."/>
            <person name="Shin-I T."/>
            <person name="Kuroki Y."/>
            <person name="Toyoda A."/>
            <person name="Suzuki Y."/>
            <person name="Hashimoto A."/>
            <person name="Yamaguchi K."/>
            <person name="Sugano A."/>
            <person name="Kohara Y."/>
            <person name="Fujiyama A."/>
            <person name="Anterola A."/>
            <person name="Aoki S."/>
            <person name="Ashton N."/>
            <person name="Barbazuk W.B."/>
            <person name="Barker E."/>
            <person name="Bennetzen J."/>
            <person name="Bezanilla M."/>
            <person name="Blankenship R."/>
            <person name="Cho S.H."/>
            <person name="Dutcher S."/>
            <person name="Estelle M."/>
            <person name="Fawcett J.A."/>
            <person name="Gundlach H."/>
            <person name="Hanada K."/>
            <person name="Heyl A."/>
            <person name="Hicks K.A."/>
            <person name="Hugh J."/>
            <person name="Lohr M."/>
            <person name="Mayer K."/>
            <person name="Melkozernov A."/>
            <person name="Murata T."/>
            <person name="Nelson D."/>
            <person name="Pils B."/>
            <person name="Prigge M."/>
            <person name="Reiss B."/>
            <person name="Renner T."/>
            <person name="Rombauts S."/>
            <person name="Rushton P."/>
            <person name="Sanderfoot A."/>
            <person name="Schween G."/>
            <person name="Shiu S.-H."/>
            <person name="Stueber K."/>
            <person name="Theodoulou F.L."/>
            <person name="Tu H."/>
            <person name="Van de Peer Y."/>
            <person name="Verrier P.J."/>
            <person name="Waters E."/>
            <person name="Wood A."/>
            <person name="Yang L."/>
            <person name="Cove D."/>
            <person name="Cuming A."/>
            <person name="Hasebe M."/>
            <person name="Lucas S."/>
            <person name="Mishler D.B."/>
            <person name="Reski R."/>
            <person name="Grigoriev I."/>
            <person name="Quatrano R.S."/>
            <person name="Boore J.L."/>
        </authorList>
    </citation>
    <scope>NUCLEOTIDE SEQUENCE [LARGE SCALE GENOMIC DNA]</scope>
    <source>
        <strain evidence="4 5">cv. Gransden 2004</strain>
    </source>
</reference>
<evidence type="ECO:0000256" key="1">
    <source>
        <dbReference type="SAM" id="MobiDB-lite"/>
    </source>
</evidence>
<dbReference type="PaxDb" id="3218-PP1S469_11V6.1"/>
<evidence type="ECO:0000313" key="5">
    <source>
        <dbReference type="Proteomes" id="UP000006727"/>
    </source>
</evidence>
<feature type="compositionally biased region" description="Pro residues" evidence="1">
    <location>
        <begin position="80"/>
        <end position="96"/>
    </location>
</feature>
<protein>
    <submittedName>
        <fullName evidence="3 4">Uncharacterized protein</fullName>
    </submittedName>
</protein>
<evidence type="ECO:0000313" key="3">
    <source>
        <dbReference type="EMBL" id="PNR43833.1"/>
    </source>
</evidence>
<organism evidence="3">
    <name type="scientific">Physcomitrium patens</name>
    <name type="common">Spreading-leaved earth moss</name>
    <name type="synonym">Physcomitrella patens</name>
    <dbReference type="NCBI Taxonomy" id="3218"/>
    <lineage>
        <taxon>Eukaryota</taxon>
        <taxon>Viridiplantae</taxon>
        <taxon>Streptophyta</taxon>
        <taxon>Embryophyta</taxon>
        <taxon>Bryophyta</taxon>
        <taxon>Bryophytina</taxon>
        <taxon>Bryopsida</taxon>
        <taxon>Funariidae</taxon>
        <taxon>Funariales</taxon>
        <taxon>Funariaceae</taxon>
        <taxon>Physcomitrium</taxon>
    </lineage>
</organism>
<sequence>MKSVQAMVVLLLLAALLECVQHSEAGRTMLTVGSEKTLSSLLPSCSPPPAPVDVPYTPTTPDTTSPSTHDTYTPTTPTTPSEPSPVYSSPPPADGY</sequence>
<dbReference type="Gramene" id="Pp3c12_13340V3.2">
    <property type="protein sequence ID" value="PAC:32973204.CDS.1"/>
    <property type="gene ID" value="Pp3c12_13340"/>
</dbReference>
<feature type="signal peptide" evidence="2">
    <location>
        <begin position="1"/>
        <end position="25"/>
    </location>
</feature>
<dbReference type="AlphaFoldDB" id="A0A2K1JQM1"/>
<dbReference type="EnsemblPlants" id="Pp3c12_13340V3.2">
    <property type="protein sequence ID" value="PAC:32973204.CDS.1"/>
    <property type="gene ID" value="Pp3c12_13340"/>
</dbReference>
<gene>
    <name evidence="3" type="ORF">PHYPA_016216</name>
</gene>
<dbReference type="InParanoid" id="A0A2K1JQM1"/>
<accession>A0A2K1JQM1</accession>
<evidence type="ECO:0000256" key="2">
    <source>
        <dbReference type="SAM" id="SignalP"/>
    </source>
</evidence>
<dbReference type="EMBL" id="ABEU02000012">
    <property type="protein sequence ID" value="PNR43833.1"/>
    <property type="molecule type" value="Genomic_DNA"/>
</dbReference>
<keyword evidence="2" id="KW-0732">Signal</keyword>
<feature type="compositionally biased region" description="Low complexity" evidence="1">
    <location>
        <begin position="53"/>
        <end position="79"/>
    </location>
</feature>
<keyword evidence="5" id="KW-1185">Reference proteome</keyword>
<feature type="region of interest" description="Disordered" evidence="1">
    <location>
        <begin position="38"/>
        <end position="96"/>
    </location>
</feature>
<name>A0A2K1JQM1_PHYPA</name>
<dbReference type="Gramene" id="Pp3c12_13340V3.1">
    <property type="protein sequence ID" value="PAC:32973203.CDS.1"/>
    <property type="gene ID" value="Pp3c12_13340"/>
</dbReference>
<proteinExistence type="predicted"/>
<evidence type="ECO:0000313" key="4">
    <source>
        <dbReference type="EnsemblPlants" id="PAC:32973203.CDS.1"/>
    </source>
</evidence>
<dbReference type="EnsemblPlants" id="Pp3c12_13340V3.1">
    <property type="protein sequence ID" value="PAC:32973203.CDS.1"/>
    <property type="gene ID" value="Pp3c12_13340"/>
</dbReference>